<evidence type="ECO:0000313" key="3">
    <source>
        <dbReference type="Proteomes" id="UP001302602"/>
    </source>
</evidence>
<dbReference type="GeneID" id="87830090"/>
<sequence length="229" mass="24920">MIANPAPWRYRTGHCKQRSNHGLFLRIGLDGRRHFSGCGNSATPVPADSTGRMNVPRPQGTLKKMASLLPLIQDILPMILPASVFVRKAADILPPEPQAREAEGGSPVVRVVSGHAIVDKTDKMCASVLILKPGSSSAIRHHGEQETILYTVSGKGVLLSQPKGDEVEPQRHELGPGDFAFIPAWTEHQVVNEFEEADLHLVLIRSGSQPVEVNLTDWNGAQVKDGPKR</sequence>
<organism evidence="2 3">
    <name type="scientific">Parathielavia appendiculata</name>
    <dbReference type="NCBI Taxonomy" id="2587402"/>
    <lineage>
        <taxon>Eukaryota</taxon>
        <taxon>Fungi</taxon>
        <taxon>Dikarya</taxon>
        <taxon>Ascomycota</taxon>
        <taxon>Pezizomycotina</taxon>
        <taxon>Sordariomycetes</taxon>
        <taxon>Sordariomycetidae</taxon>
        <taxon>Sordariales</taxon>
        <taxon>Chaetomiaceae</taxon>
        <taxon>Parathielavia</taxon>
    </lineage>
</organism>
<evidence type="ECO:0000313" key="2">
    <source>
        <dbReference type="EMBL" id="KAK4121960.1"/>
    </source>
</evidence>
<dbReference type="InterPro" id="IPR013096">
    <property type="entry name" value="Cupin_2"/>
</dbReference>
<name>A0AAN6TXC8_9PEZI</name>
<keyword evidence="3" id="KW-1185">Reference proteome</keyword>
<accession>A0AAN6TXC8</accession>
<protein>
    <submittedName>
        <fullName evidence="2">RmlC-like cupin</fullName>
    </submittedName>
</protein>
<dbReference type="EMBL" id="MU853232">
    <property type="protein sequence ID" value="KAK4121960.1"/>
    <property type="molecule type" value="Genomic_DNA"/>
</dbReference>
<comment type="caution">
    <text evidence="2">The sequence shown here is derived from an EMBL/GenBank/DDBJ whole genome shotgun (WGS) entry which is preliminary data.</text>
</comment>
<dbReference type="RefSeq" id="XP_062645731.1">
    <property type="nucleotide sequence ID" value="XM_062793321.1"/>
</dbReference>
<dbReference type="Gene3D" id="2.60.120.10">
    <property type="entry name" value="Jelly Rolls"/>
    <property type="match status" value="1"/>
</dbReference>
<evidence type="ECO:0000259" key="1">
    <source>
        <dbReference type="Pfam" id="PF07883"/>
    </source>
</evidence>
<reference evidence="2" key="2">
    <citation type="submission" date="2023-05" db="EMBL/GenBank/DDBJ databases">
        <authorList>
            <consortium name="Lawrence Berkeley National Laboratory"/>
            <person name="Steindorff A."/>
            <person name="Hensen N."/>
            <person name="Bonometti L."/>
            <person name="Westerberg I."/>
            <person name="Brannstrom I.O."/>
            <person name="Guillou S."/>
            <person name="Cros-Aarteil S."/>
            <person name="Calhoun S."/>
            <person name="Haridas S."/>
            <person name="Kuo A."/>
            <person name="Mondo S."/>
            <person name="Pangilinan J."/>
            <person name="Riley R."/>
            <person name="Labutti K."/>
            <person name="Andreopoulos B."/>
            <person name="Lipzen A."/>
            <person name="Chen C."/>
            <person name="Yanf M."/>
            <person name="Daum C."/>
            <person name="Ng V."/>
            <person name="Clum A."/>
            <person name="Ohm R."/>
            <person name="Martin F."/>
            <person name="Silar P."/>
            <person name="Natvig D."/>
            <person name="Lalanne C."/>
            <person name="Gautier V."/>
            <person name="Ament-Velasquez S.L."/>
            <person name="Kruys A."/>
            <person name="Hutchinson M.I."/>
            <person name="Powell A.J."/>
            <person name="Barry K."/>
            <person name="Miller A.N."/>
            <person name="Grigoriev I.V."/>
            <person name="Debuchy R."/>
            <person name="Gladieux P."/>
            <person name="Thoren M.H."/>
            <person name="Johannesson H."/>
        </authorList>
    </citation>
    <scope>NUCLEOTIDE SEQUENCE</scope>
    <source>
        <strain evidence="2">CBS 731.68</strain>
    </source>
</reference>
<proteinExistence type="predicted"/>
<gene>
    <name evidence="2" type="ORF">N657DRAFT_647469</name>
</gene>
<feature type="domain" description="Cupin type-2" evidence="1">
    <location>
        <begin position="129"/>
        <end position="204"/>
    </location>
</feature>
<dbReference type="Pfam" id="PF07883">
    <property type="entry name" value="Cupin_2"/>
    <property type="match status" value="1"/>
</dbReference>
<reference evidence="2" key="1">
    <citation type="journal article" date="2023" name="Mol. Phylogenet. Evol.">
        <title>Genome-scale phylogeny and comparative genomics of the fungal order Sordariales.</title>
        <authorList>
            <person name="Hensen N."/>
            <person name="Bonometti L."/>
            <person name="Westerberg I."/>
            <person name="Brannstrom I.O."/>
            <person name="Guillou S."/>
            <person name="Cros-Aarteil S."/>
            <person name="Calhoun S."/>
            <person name="Haridas S."/>
            <person name="Kuo A."/>
            <person name="Mondo S."/>
            <person name="Pangilinan J."/>
            <person name="Riley R."/>
            <person name="LaButti K."/>
            <person name="Andreopoulos B."/>
            <person name="Lipzen A."/>
            <person name="Chen C."/>
            <person name="Yan M."/>
            <person name="Daum C."/>
            <person name="Ng V."/>
            <person name="Clum A."/>
            <person name="Steindorff A."/>
            <person name="Ohm R.A."/>
            <person name="Martin F."/>
            <person name="Silar P."/>
            <person name="Natvig D.O."/>
            <person name="Lalanne C."/>
            <person name="Gautier V."/>
            <person name="Ament-Velasquez S.L."/>
            <person name="Kruys A."/>
            <person name="Hutchinson M.I."/>
            <person name="Powell A.J."/>
            <person name="Barry K."/>
            <person name="Miller A.N."/>
            <person name="Grigoriev I.V."/>
            <person name="Debuchy R."/>
            <person name="Gladieux P."/>
            <person name="Hiltunen Thoren M."/>
            <person name="Johannesson H."/>
        </authorList>
    </citation>
    <scope>NUCLEOTIDE SEQUENCE</scope>
    <source>
        <strain evidence="2">CBS 731.68</strain>
    </source>
</reference>
<dbReference type="SUPFAM" id="SSF51182">
    <property type="entry name" value="RmlC-like cupins"/>
    <property type="match status" value="1"/>
</dbReference>
<dbReference type="InterPro" id="IPR014710">
    <property type="entry name" value="RmlC-like_jellyroll"/>
</dbReference>
<dbReference type="Proteomes" id="UP001302602">
    <property type="component" value="Unassembled WGS sequence"/>
</dbReference>
<dbReference type="InterPro" id="IPR011051">
    <property type="entry name" value="RmlC_Cupin_sf"/>
</dbReference>
<dbReference type="AlphaFoldDB" id="A0AAN6TXC8"/>